<reference evidence="1 2" key="1">
    <citation type="submission" date="2024-02" db="EMBL/GenBank/DDBJ databases">
        <title>Deinococcus carri NBRC 110142.</title>
        <authorList>
            <person name="Ichikawa N."/>
            <person name="Katano-Makiyama Y."/>
            <person name="Hidaka K."/>
        </authorList>
    </citation>
    <scope>NUCLEOTIDE SEQUENCE [LARGE SCALE GENOMIC DNA]</scope>
    <source>
        <strain evidence="1 2">NBRC 110142</strain>
    </source>
</reference>
<dbReference type="Pfam" id="PF12836">
    <property type="entry name" value="HHH_3"/>
    <property type="match status" value="1"/>
</dbReference>
<proteinExistence type="predicted"/>
<dbReference type="RefSeq" id="WP_345462223.1">
    <property type="nucleotide sequence ID" value="NZ_BAABRP010000002.1"/>
</dbReference>
<keyword evidence="2" id="KW-1185">Reference proteome</keyword>
<name>A0ABP9W4Y4_9DEIO</name>
<dbReference type="Proteomes" id="UP001401887">
    <property type="component" value="Unassembled WGS sequence"/>
</dbReference>
<evidence type="ECO:0000313" key="2">
    <source>
        <dbReference type="Proteomes" id="UP001401887"/>
    </source>
</evidence>
<protein>
    <submittedName>
        <fullName evidence="1">Uncharacterized protein</fullName>
    </submittedName>
</protein>
<comment type="caution">
    <text evidence="1">The sequence shown here is derived from an EMBL/GenBank/DDBJ whole genome shotgun (WGS) entry which is preliminary data.</text>
</comment>
<accession>A0ABP9W4Y4</accession>
<organism evidence="1 2">
    <name type="scientific">Deinococcus carri</name>
    <dbReference type="NCBI Taxonomy" id="1211323"/>
    <lineage>
        <taxon>Bacteria</taxon>
        <taxon>Thermotogati</taxon>
        <taxon>Deinococcota</taxon>
        <taxon>Deinococci</taxon>
        <taxon>Deinococcales</taxon>
        <taxon>Deinococcaceae</taxon>
        <taxon>Deinococcus</taxon>
    </lineage>
</organism>
<dbReference type="Gene3D" id="1.10.150.320">
    <property type="entry name" value="Photosystem II 12 kDa extrinsic protein"/>
    <property type="match status" value="1"/>
</dbReference>
<dbReference type="SUPFAM" id="SSF81585">
    <property type="entry name" value="PsbU/PolX domain-like"/>
    <property type="match status" value="1"/>
</dbReference>
<evidence type="ECO:0000313" key="1">
    <source>
        <dbReference type="EMBL" id="GAA5512412.1"/>
    </source>
</evidence>
<gene>
    <name evidence="1" type="ORF">Dcar01_01126</name>
</gene>
<sequence length="64" mass="6987">MPRPCKPGAHKASAADLTCLKGVSPTIARDIIANRPFKDGNDFARKIKVIGHRLWQGNKASLTF</sequence>
<dbReference type="EMBL" id="BAABRP010000002">
    <property type="protein sequence ID" value="GAA5512412.1"/>
    <property type="molecule type" value="Genomic_DNA"/>
</dbReference>